<keyword evidence="5 8" id="KW-1133">Transmembrane helix</keyword>
<evidence type="ECO:0000256" key="5">
    <source>
        <dbReference type="ARBA" id="ARBA00022989"/>
    </source>
</evidence>
<feature type="transmembrane region" description="Helical" evidence="8">
    <location>
        <begin position="509"/>
        <end position="533"/>
    </location>
</feature>
<dbReference type="InterPro" id="IPR036272">
    <property type="entry name" value="Methuselah_N_sf"/>
</dbReference>
<dbReference type="Gene3D" id="2.170.180.11">
    <property type="entry name" value="Methuselah ectodomain, domain 2"/>
    <property type="match status" value="1"/>
</dbReference>
<keyword evidence="6" id="KW-0807">Transducer</keyword>
<name>A0AAE1PVS7_9EUCA</name>
<feature type="transmembrane region" description="Helical" evidence="8">
    <location>
        <begin position="480"/>
        <end position="503"/>
    </location>
</feature>
<keyword evidence="4 9" id="KW-0732">Signal</keyword>
<evidence type="ECO:0000256" key="6">
    <source>
        <dbReference type="ARBA" id="ARBA00023040"/>
    </source>
</evidence>
<comment type="similarity">
    <text evidence="2">Belongs to the G-protein coupled receptor 2 family. Mth subfamily.</text>
</comment>
<feature type="signal peptide" evidence="9">
    <location>
        <begin position="1"/>
        <end position="24"/>
    </location>
</feature>
<evidence type="ECO:0000256" key="1">
    <source>
        <dbReference type="ARBA" id="ARBA00004141"/>
    </source>
</evidence>
<evidence type="ECO:0000259" key="10">
    <source>
        <dbReference type="PROSITE" id="PS50261"/>
    </source>
</evidence>
<gene>
    <name evidence="11" type="ORF">Pmani_013735</name>
</gene>
<dbReference type="PANTHER" id="PTHR46953:SF1">
    <property type="entry name" value="G-PROTEIN COUPLED RECEPTOR MTH-LIKE 1-RELATED"/>
    <property type="match status" value="1"/>
</dbReference>
<sequence length="571" mass="65122">MKSIMWRLLLVVAAAGMMVCGVRAEEEERVYHHPVYVPRCCKEGYTLDVDRRCVSEPGTSFHPTVAVNKSFAVLNEVANEEVTDVSCSGKGFTTHYKSPSYGEALFLLDLDEDSVKLLLLGNFQYEEQMFHQPQQYCIALEFGSSKSEPIYVAKVCTEDRCANSQCVKKCCPQGEHIVDYAHCVPVVEGQEWKPVFHDEEGEEASPPTNLHMLYGFPEHCAATLMYDDHKLQQNGNVKIPDMTLTYQEYCIDNIFTNNTTIEMALACYKEIPLYCAWKYRIMKPVLLGVSCVCLALTWLVYVWVQQLRTSTTGRCLICLVSAMFVAFLTIILLELHMRDITPIFCVALGYISLYSILATFFWLSIISFHIFSQVRSGKQDGPDRLRVFLRYCLVGWGAPTIMVVLGIALDTSEVDAIRPGFYPNNCWFYDDVARWCYQYAIILALLILNTIFFIISIVALKKKESYSPNSANNSHHCLCFWVYFKMFIIMGILWFLEVVVWALDWPQCSTLVIIFDVINCLQGVYIFLAVVCFRKDLKVFNCGLPKMLVSRDDTEAVSNTQEVHGLVDAKR</sequence>
<feature type="transmembrane region" description="Helical" evidence="8">
    <location>
        <begin position="437"/>
        <end position="460"/>
    </location>
</feature>
<dbReference type="Proteomes" id="UP001292094">
    <property type="component" value="Unassembled WGS sequence"/>
</dbReference>
<accession>A0AAE1PVS7</accession>
<feature type="chain" id="PRO_5041923422" description="G-protein coupled receptors family 2 profile 2 domain-containing protein" evidence="9">
    <location>
        <begin position="25"/>
        <end position="571"/>
    </location>
</feature>
<dbReference type="GO" id="GO:0016020">
    <property type="term" value="C:membrane"/>
    <property type="evidence" value="ECO:0007669"/>
    <property type="project" value="UniProtKB-SubCell"/>
</dbReference>
<comment type="caution">
    <text evidence="11">The sequence shown here is derived from an EMBL/GenBank/DDBJ whole genome shotgun (WGS) entry which is preliminary data.</text>
</comment>
<feature type="domain" description="G-protein coupled receptors family 2 profile 2" evidence="10">
    <location>
        <begin position="279"/>
        <end position="534"/>
    </location>
</feature>
<dbReference type="InterPro" id="IPR023311">
    <property type="entry name" value="Methusela_ecto_dom_2"/>
</dbReference>
<dbReference type="Pfam" id="PF00002">
    <property type="entry name" value="7tm_2"/>
    <property type="match status" value="1"/>
</dbReference>
<reference evidence="11" key="1">
    <citation type="submission" date="2023-11" db="EMBL/GenBank/DDBJ databases">
        <title>Genome assemblies of two species of porcelain crab, Petrolisthes cinctipes and Petrolisthes manimaculis (Anomura: Porcellanidae).</title>
        <authorList>
            <person name="Angst P."/>
        </authorList>
    </citation>
    <scope>NUCLEOTIDE SEQUENCE</scope>
    <source>
        <strain evidence="11">PB745_02</strain>
        <tissue evidence="11">Gill</tissue>
    </source>
</reference>
<dbReference type="PROSITE" id="PS50261">
    <property type="entry name" value="G_PROTEIN_RECEP_F2_4"/>
    <property type="match status" value="1"/>
</dbReference>
<dbReference type="GO" id="GO:0007166">
    <property type="term" value="P:cell surface receptor signaling pathway"/>
    <property type="evidence" value="ECO:0007669"/>
    <property type="project" value="InterPro"/>
</dbReference>
<evidence type="ECO:0000256" key="7">
    <source>
        <dbReference type="ARBA" id="ARBA00023136"/>
    </source>
</evidence>
<dbReference type="SUPFAM" id="SSF63877">
    <property type="entry name" value="Methuselah ectodomain"/>
    <property type="match status" value="1"/>
</dbReference>
<keyword evidence="12" id="KW-1185">Reference proteome</keyword>
<evidence type="ECO:0000313" key="11">
    <source>
        <dbReference type="EMBL" id="KAK4315011.1"/>
    </source>
</evidence>
<comment type="subcellular location">
    <subcellularLocation>
        <location evidence="1">Membrane</location>
        <topology evidence="1">Multi-pass membrane protein</topology>
    </subcellularLocation>
</comment>
<evidence type="ECO:0000256" key="2">
    <source>
        <dbReference type="ARBA" id="ARBA00008979"/>
    </source>
</evidence>
<feature type="transmembrane region" description="Helical" evidence="8">
    <location>
        <begin position="316"/>
        <end position="335"/>
    </location>
</feature>
<dbReference type="Gene3D" id="1.20.1070.10">
    <property type="entry name" value="Rhodopsin 7-helix transmembrane proteins"/>
    <property type="match status" value="1"/>
</dbReference>
<evidence type="ECO:0000256" key="3">
    <source>
        <dbReference type="ARBA" id="ARBA00022692"/>
    </source>
</evidence>
<dbReference type="InterPro" id="IPR052808">
    <property type="entry name" value="GPCR_Mth-like"/>
</dbReference>
<evidence type="ECO:0000256" key="9">
    <source>
        <dbReference type="SAM" id="SignalP"/>
    </source>
</evidence>
<dbReference type="GO" id="GO:0004930">
    <property type="term" value="F:G protein-coupled receptor activity"/>
    <property type="evidence" value="ECO:0007669"/>
    <property type="project" value="UniProtKB-KW"/>
</dbReference>
<feature type="transmembrane region" description="Helical" evidence="8">
    <location>
        <begin position="341"/>
        <end position="366"/>
    </location>
</feature>
<protein>
    <recommendedName>
        <fullName evidence="10">G-protein coupled receptors family 2 profile 2 domain-containing protein</fullName>
    </recommendedName>
</protein>
<keyword evidence="3 8" id="KW-0812">Transmembrane</keyword>
<dbReference type="EMBL" id="JAWZYT010001161">
    <property type="protein sequence ID" value="KAK4315011.1"/>
    <property type="molecule type" value="Genomic_DNA"/>
</dbReference>
<dbReference type="CDD" id="cd15039">
    <property type="entry name" value="7tmB3_Methuselah-like"/>
    <property type="match status" value="1"/>
</dbReference>
<evidence type="ECO:0000313" key="12">
    <source>
        <dbReference type="Proteomes" id="UP001292094"/>
    </source>
</evidence>
<feature type="transmembrane region" description="Helical" evidence="8">
    <location>
        <begin position="387"/>
        <end position="409"/>
    </location>
</feature>
<keyword evidence="6" id="KW-0675">Receptor</keyword>
<dbReference type="InterPro" id="IPR017981">
    <property type="entry name" value="GPCR_2-like_7TM"/>
</dbReference>
<organism evidence="11 12">
    <name type="scientific">Petrolisthes manimaculis</name>
    <dbReference type="NCBI Taxonomy" id="1843537"/>
    <lineage>
        <taxon>Eukaryota</taxon>
        <taxon>Metazoa</taxon>
        <taxon>Ecdysozoa</taxon>
        <taxon>Arthropoda</taxon>
        <taxon>Crustacea</taxon>
        <taxon>Multicrustacea</taxon>
        <taxon>Malacostraca</taxon>
        <taxon>Eumalacostraca</taxon>
        <taxon>Eucarida</taxon>
        <taxon>Decapoda</taxon>
        <taxon>Pleocyemata</taxon>
        <taxon>Anomura</taxon>
        <taxon>Galatheoidea</taxon>
        <taxon>Porcellanidae</taxon>
        <taxon>Petrolisthes</taxon>
    </lineage>
</organism>
<feature type="transmembrane region" description="Helical" evidence="8">
    <location>
        <begin position="285"/>
        <end position="304"/>
    </location>
</feature>
<keyword evidence="7 8" id="KW-0472">Membrane</keyword>
<keyword evidence="6" id="KW-0297">G-protein coupled receptor</keyword>
<proteinExistence type="inferred from homology"/>
<evidence type="ECO:0000256" key="4">
    <source>
        <dbReference type="ARBA" id="ARBA00022729"/>
    </source>
</evidence>
<dbReference type="PANTHER" id="PTHR46953">
    <property type="entry name" value="G-PROTEIN COUPLED RECEPTOR MTH-LIKE 1-RELATED"/>
    <property type="match status" value="1"/>
</dbReference>
<dbReference type="AlphaFoldDB" id="A0AAE1PVS7"/>
<dbReference type="InterPro" id="IPR000832">
    <property type="entry name" value="GPCR_2_secretin-like"/>
</dbReference>
<evidence type="ECO:0000256" key="8">
    <source>
        <dbReference type="SAM" id="Phobius"/>
    </source>
</evidence>